<gene>
    <name evidence="3 4" type="primary">def</name>
    <name evidence="4" type="ORF">HXM93_07930</name>
</gene>
<feature type="active site" evidence="3">
    <location>
        <position position="133"/>
    </location>
</feature>
<sequence length="164" mass="18349">MAIRTIRTIGDSILEKKTKPVKEMTERLQELISDMFETMYDANGVGLAAPQVGILKQIFVVDIGDGNRYVAINPEIRTLGEEVQTGEEGCLSVPGKEGIVTRPMKIEVKALDQNMQEYTLEASGFLARAFSHENDHLNGILYTEKVEGELEDVVYEELDEEEVI</sequence>
<dbReference type="SUPFAM" id="SSF56420">
    <property type="entry name" value="Peptide deformylase"/>
    <property type="match status" value="1"/>
</dbReference>
<dbReference type="PANTHER" id="PTHR10458">
    <property type="entry name" value="PEPTIDE DEFORMYLASE"/>
    <property type="match status" value="1"/>
</dbReference>
<feature type="binding site" evidence="3">
    <location>
        <position position="90"/>
    </location>
    <ligand>
        <name>Fe cation</name>
        <dbReference type="ChEBI" id="CHEBI:24875"/>
    </ligand>
</feature>
<dbReference type="EC" id="3.5.1.88" evidence="3"/>
<reference evidence="4" key="1">
    <citation type="submission" date="2020-04" db="EMBL/GenBank/DDBJ databases">
        <title>Deep metagenomics examines the oral microbiome during advanced dental caries in children, revealing novel taxa and co-occurrences with host molecules.</title>
        <authorList>
            <person name="Baker J.L."/>
            <person name="Morton J.T."/>
            <person name="Dinis M."/>
            <person name="Alvarez R."/>
            <person name="Tran N.C."/>
            <person name="Knight R."/>
            <person name="Edlund A."/>
        </authorList>
    </citation>
    <scope>NUCLEOTIDE SEQUENCE</scope>
    <source>
        <strain evidence="4">JCVI_24_bin.2</strain>
    </source>
</reference>
<keyword evidence="3" id="KW-0648">Protein biosynthesis</keyword>
<evidence type="ECO:0000313" key="4">
    <source>
        <dbReference type="EMBL" id="MBF1284439.1"/>
    </source>
</evidence>
<protein>
    <recommendedName>
        <fullName evidence="3">Peptide deformylase</fullName>
        <shortName evidence="3">PDF</shortName>
        <ecNumber evidence="3">3.5.1.88</ecNumber>
    </recommendedName>
    <alternativeName>
        <fullName evidence="3">Polypeptide deformylase</fullName>
    </alternativeName>
</protein>
<dbReference type="HAMAP" id="MF_00163">
    <property type="entry name" value="Pep_deformylase"/>
    <property type="match status" value="1"/>
</dbReference>
<comment type="similarity">
    <text evidence="1 3">Belongs to the polypeptide deformylase family.</text>
</comment>
<dbReference type="GO" id="GO:0006412">
    <property type="term" value="P:translation"/>
    <property type="evidence" value="ECO:0007669"/>
    <property type="project" value="UniProtKB-UniRule"/>
</dbReference>
<evidence type="ECO:0000256" key="2">
    <source>
        <dbReference type="ARBA" id="ARBA00023004"/>
    </source>
</evidence>
<organism evidence="4 5">
    <name type="scientific">Oribacterium parvum</name>
    <dbReference type="NCBI Taxonomy" id="1501329"/>
    <lineage>
        <taxon>Bacteria</taxon>
        <taxon>Bacillati</taxon>
        <taxon>Bacillota</taxon>
        <taxon>Clostridia</taxon>
        <taxon>Lachnospirales</taxon>
        <taxon>Lachnospiraceae</taxon>
        <taxon>Oribacterium</taxon>
    </lineage>
</organism>
<evidence type="ECO:0000313" key="5">
    <source>
        <dbReference type="Proteomes" id="UP000709351"/>
    </source>
</evidence>
<evidence type="ECO:0000256" key="1">
    <source>
        <dbReference type="ARBA" id="ARBA00010759"/>
    </source>
</evidence>
<dbReference type="InterPro" id="IPR036821">
    <property type="entry name" value="Peptide_deformylase_sf"/>
</dbReference>
<dbReference type="Pfam" id="PF01327">
    <property type="entry name" value="Pep_deformylase"/>
    <property type="match status" value="1"/>
</dbReference>
<evidence type="ECO:0000256" key="3">
    <source>
        <dbReference type="HAMAP-Rule" id="MF_00163"/>
    </source>
</evidence>
<dbReference type="Gene3D" id="3.90.45.10">
    <property type="entry name" value="Peptide deformylase"/>
    <property type="match status" value="1"/>
</dbReference>
<keyword evidence="3 4" id="KW-0378">Hydrolase</keyword>
<comment type="catalytic activity">
    <reaction evidence="3">
        <text>N-terminal N-formyl-L-methionyl-[peptide] + H2O = N-terminal L-methionyl-[peptide] + formate</text>
        <dbReference type="Rhea" id="RHEA:24420"/>
        <dbReference type="Rhea" id="RHEA-COMP:10639"/>
        <dbReference type="Rhea" id="RHEA-COMP:10640"/>
        <dbReference type="ChEBI" id="CHEBI:15377"/>
        <dbReference type="ChEBI" id="CHEBI:15740"/>
        <dbReference type="ChEBI" id="CHEBI:49298"/>
        <dbReference type="ChEBI" id="CHEBI:64731"/>
        <dbReference type="EC" id="3.5.1.88"/>
    </reaction>
</comment>
<dbReference type="NCBIfam" id="TIGR00079">
    <property type="entry name" value="pept_deformyl"/>
    <property type="match status" value="1"/>
</dbReference>
<name>A0A930DR22_9FIRM</name>
<dbReference type="GO" id="GO:0042586">
    <property type="term" value="F:peptide deformylase activity"/>
    <property type="evidence" value="ECO:0007669"/>
    <property type="project" value="UniProtKB-UniRule"/>
</dbReference>
<comment type="function">
    <text evidence="3">Removes the formyl group from the N-terminal Met of newly synthesized proteins. Requires at least a dipeptide for an efficient rate of reaction. N-terminal L-methionine is a prerequisite for activity but the enzyme has broad specificity at other positions.</text>
</comment>
<dbReference type="PRINTS" id="PR01576">
    <property type="entry name" value="PDEFORMYLASE"/>
</dbReference>
<dbReference type="PIRSF" id="PIRSF004749">
    <property type="entry name" value="Pep_def"/>
    <property type="match status" value="1"/>
</dbReference>
<keyword evidence="2 3" id="KW-0408">Iron</keyword>
<dbReference type="CDD" id="cd00487">
    <property type="entry name" value="Pep_deformylase"/>
    <property type="match status" value="1"/>
</dbReference>
<dbReference type="PANTHER" id="PTHR10458:SF22">
    <property type="entry name" value="PEPTIDE DEFORMYLASE"/>
    <property type="match status" value="1"/>
</dbReference>
<proteinExistence type="inferred from homology"/>
<comment type="cofactor">
    <cofactor evidence="3">
        <name>Fe(2+)</name>
        <dbReference type="ChEBI" id="CHEBI:29033"/>
    </cofactor>
    <text evidence="3">Binds 1 Fe(2+) ion.</text>
</comment>
<feature type="binding site" evidence="3">
    <location>
        <position position="132"/>
    </location>
    <ligand>
        <name>Fe cation</name>
        <dbReference type="ChEBI" id="CHEBI:24875"/>
    </ligand>
</feature>
<dbReference type="NCBIfam" id="NF001159">
    <property type="entry name" value="PRK00150.1-3"/>
    <property type="match status" value="1"/>
</dbReference>
<dbReference type="InterPro" id="IPR023635">
    <property type="entry name" value="Peptide_deformylase"/>
</dbReference>
<comment type="caution">
    <text evidence="4">The sequence shown here is derived from an EMBL/GenBank/DDBJ whole genome shotgun (WGS) entry which is preliminary data.</text>
</comment>
<feature type="binding site" evidence="3">
    <location>
        <position position="136"/>
    </location>
    <ligand>
        <name>Fe cation</name>
        <dbReference type="ChEBI" id="CHEBI:24875"/>
    </ligand>
</feature>
<keyword evidence="3" id="KW-0479">Metal-binding</keyword>
<dbReference type="EMBL" id="JABZRD010000519">
    <property type="protein sequence ID" value="MBF1284439.1"/>
    <property type="molecule type" value="Genomic_DNA"/>
</dbReference>
<dbReference type="AlphaFoldDB" id="A0A930DR22"/>
<dbReference type="RefSeq" id="WP_315505388.1">
    <property type="nucleotide sequence ID" value="NZ_CAUSUX010000008.1"/>
</dbReference>
<dbReference type="GO" id="GO:0046872">
    <property type="term" value="F:metal ion binding"/>
    <property type="evidence" value="ECO:0007669"/>
    <property type="project" value="UniProtKB-KW"/>
</dbReference>
<accession>A0A930DR22</accession>
<dbReference type="Proteomes" id="UP000709351">
    <property type="component" value="Unassembled WGS sequence"/>
</dbReference>